<dbReference type="InterPro" id="IPR051783">
    <property type="entry name" value="NAD(P)-dependent_oxidoreduct"/>
</dbReference>
<reference evidence="4" key="1">
    <citation type="submission" date="2017-01" db="EMBL/GenBank/DDBJ databases">
        <authorList>
            <person name="Varghese N."/>
            <person name="Submissions S."/>
        </authorList>
    </citation>
    <scope>NUCLEOTIDE SEQUENCE [LARGE SCALE GENOMIC DNA]</scope>
    <source>
        <strain evidence="4">DSM 21054</strain>
    </source>
</reference>
<keyword evidence="1" id="KW-0472">Membrane</keyword>
<gene>
    <name evidence="3" type="ORF">SAMN05421788_106376</name>
</gene>
<evidence type="ECO:0000256" key="1">
    <source>
        <dbReference type="SAM" id="Phobius"/>
    </source>
</evidence>
<name>A0A1N7QS92_9BACT</name>
<dbReference type="InterPro" id="IPR016040">
    <property type="entry name" value="NAD(P)-bd_dom"/>
</dbReference>
<protein>
    <submittedName>
        <fullName evidence="3">Uncharacterized conserved protein YbjT, contains NAD(P)-binding and DUF2867 domains</fullName>
    </submittedName>
</protein>
<keyword evidence="1" id="KW-0812">Transmembrane</keyword>
<dbReference type="EMBL" id="FTOR01000006">
    <property type="protein sequence ID" value="SIT25762.1"/>
    <property type="molecule type" value="Genomic_DNA"/>
</dbReference>
<dbReference type="Pfam" id="PF11066">
    <property type="entry name" value="DUF2867"/>
    <property type="match status" value="1"/>
</dbReference>
<evidence type="ECO:0000313" key="3">
    <source>
        <dbReference type="EMBL" id="SIT25762.1"/>
    </source>
</evidence>
<feature type="transmembrane region" description="Helical" evidence="1">
    <location>
        <begin position="457"/>
        <end position="474"/>
    </location>
</feature>
<dbReference type="GO" id="GO:0004029">
    <property type="term" value="F:aldehyde dehydrogenase (NAD+) activity"/>
    <property type="evidence" value="ECO:0007669"/>
    <property type="project" value="TreeGrafter"/>
</dbReference>
<dbReference type="PANTHER" id="PTHR48079:SF6">
    <property type="entry name" value="NAD(P)-BINDING DOMAIN-CONTAINING PROTEIN-RELATED"/>
    <property type="match status" value="1"/>
</dbReference>
<evidence type="ECO:0000313" key="4">
    <source>
        <dbReference type="Proteomes" id="UP000186917"/>
    </source>
</evidence>
<dbReference type="InterPro" id="IPR036291">
    <property type="entry name" value="NAD(P)-bd_dom_sf"/>
</dbReference>
<keyword evidence="4" id="KW-1185">Reference proteome</keyword>
<dbReference type="Gene3D" id="3.40.50.720">
    <property type="entry name" value="NAD(P)-binding Rossmann-like Domain"/>
    <property type="match status" value="1"/>
</dbReference>
<dbReference type="STRING" id="477680.SAMN05421788_106376"/>
<dbReference type="Pfam" id="PF13460">
    <property type="entry name" value="NAD_binding_10"/>
    <property type="match status" value="1"/>
</dbReference>
<feature type="domain" description="NAD(P)-binding" evidence="2">
    <location>
        <begin position="14"/>
        <end position="153"/>
    </location>
</feature>
<dbReference type="AlphaFoldDB" id="A0A1N7QS92"/>
<sequence length="488" mass="55637">MPFVIETMNILLTGATGYIGRRLLPVLLEQGHSVYCITRDKSRLNSDIYNSTRLYAIEADLLQPIPPHLVPVNIDAAYYLVHSMSTQGNFSEEEKRSATHFTEALQSTAVQQIIYLGGIANAAQLSKHLQSRKQVETILQNGRAPVTVLRAGIVVGSGSASFEIIRDLAEKLPVMIAPRWLNTHTQPIAIRNVVEFLTGVLLKEATFGNTYDLYGPDRLTYKDLLEIYAEERGLKRYIFTVPVLTPRLSSYWLYFVTSTSYLLARNLVDSMKVETLARPNNLAEQLHIRPIDYRNAIRMAFDKIEQNMVLSTWKDALVSTPRFHYHAYPMQAPAYGCFKDRREMQATNTDNALNKIFAIGGTSGWYYADWLWEFRGFLDKVFGGVGLKRGRKNSTQLYIGDSLDFWRVLYASRAEKRLLLYAEMRLPGEAWLEFSISDTGMVLQEATFRPVGLLGRLYWLMMLPFHFFIFRGMLKKIATADTDTMQAS</sequence>
<dbReference type="GO" id="GO:0005737">
    <property type="term" value="C:cytoplasm"/>
    <property type="evidence" value="ECO:0007669"/>
    <property type="project" value="TreeGrafter"/>
</dbReference>
<evidence type="ECO:0000259" key="2">
    <source>
        <dbReference type="Pfam" id="PF13460"/>
    </source>
</evidence>
<proteinExistence type="predicted"/>
<dbReference type="SUPFAM" id="SSF51735">
    <property type="entry name" value="NAD(P)-binding Rossmann-fold domains"/>
    <property type="match status" value="1"/>
</dbReference>
<organism evidence="3 4">
    <name type="scientific">Filimonas lacunae</name>
    <dbReference type="NCBI Taxonomy" id="477680"/>
    <lineage>
        <taxon>Bacteria</taxon>
        <taxon>Pseudomonadati</taxon>
        <taxon>Bacteroidota</taxon>
        <taxon>Chitinophagia</taxon>
        <taxon>Chitinophagales</taxon>
        <taxon>Chitinophagaceae</taxon>
        <taxon>Filimonas</taxon>
    </lineage>
</organism>
<keyword evidence="1" id="KW-1133">Transmembrane helix</keyword>
<dbReference type="InterPro" id="IPR021295">
    <property type="entry name" value="DUF2867"/>
</dbReference>
<dbReference type="Proteomes" id="UP000186917">
    <property type="component" value="Unassembled WGS sequence"/>
</dbReference>
<dbReference type="PANTHER" id="PTHR48079">
    <property type="entry name" value="PROTEIN YEEZ"/>
    <property type="match status" value="1"/>
</dbReference>
<accession>A0A1N7QS92</accession>